<dbReference type="NCBIfam" id="NF040563">
    <property type="entry name" value="guided_IscB"/>
    <property type="match status" value="1"/>
</dbReference>
<feature type="domain" description="HNH nuclease" evidence="1">
    <location>
        <begin position="156"/>
        <end position="209"/>
    </location>
</feature>
<accession>A0A402A0A2</accession>
<evidence type="ECO:0000259" key="1">
    <source>
        <dbReference type="SMART" id="SM00507"/>
    </source>
</evidence>
<dbReference type="Pfam" id="PF01844">
    <property type="entry name" value="HNH"/>
    <property type="match status" value="1"/>
</dbReference>
<dbReference type="Proteomes" id="UP000287352">
    <property type="component" value="Unassembled WGS sequence"/>
</dbReference>
<sequence length="390" mass="44732">MIRRTPFTLKLFTMPEKSYTQPLTLGVDTGSTMIGSAVANEQGHISYLSEVKIRNDIATTMKARAKARRNRRNRKTRYRKARWLNRRNSIKTGRFSPTMRSKIEAHLREIRFVQALLPISAIVLETGTFDLHALKNPEVLQKKWLYQRGINYGFANTKAYVLTRDGYQCQHCQGESKDQHLEVHHIVFRSQNGSDEERNLLTLCKTCHDGLHAGTVILKKPGKRKGNLAHATQMNSIRVQLLQQVEGAEETFGFVTKEHRFLAGLPKTHTNDAAMIATRGNQPLFQVKTVLAKKCVSDGDYQQTKGVRSERRIPTGKIKGFRKFDKVRHRKQEYFIKGRMSTGYVILMGIDGEKVDLKPIPKFEKMKRVSARSSWIMQQRIMGRSSYSPI</sequence>
<dbReference type="GO" id="GO:0004519">
    <property type="term" value="F:endonuclease activity"/>
    <property type="evidence" value="ECO:0007669"/>
    <property type="project" value="InterPro"/>
</dbReference>
<proteinExistence type="predicted"/>
<organism evidence="2 3">
    <name type="scientific">Tengunoibacter tsumagoiensis</name>
    <dbReference type="NCBI Taxonomy" id="2014871"/>
    <lineage>
        <taxon>Bacteria</taxon>
        <taxon>Bacillati</taxon>
        <taxon>Chloroflexota</taxon>
        <taxon>Ktedonobacteria</taxon>
        <taxon>Ktedonobacterales</taxon>
        <taxon>Dictyobacteraceae</taxon>
        <taxon>Tengunoibacter</taxon>
    </lineage>
</organism>
<dbReference type="InterPro" id="IPR047693">
    <property type="entry name" value="RNA-guided_IscB-like"/>
</dbReference>
<dbReference type="AlphaFoldDB" id="A0A402A0A2"/>
<gene>
    <name evidence="2" type="ORF">KTT_24370</name>
</gene>
<dbReference type="CDD" id="cd00085">
    <property type="entry name" value="HNHc"/>
    <property type="match status" value="1"/>
</dbReference>
<dbReference type="InterPro" id="IPR003615">
    <property type="entry name" value="HNH_nuc"/>
</dbReference>
<comment type="caution">
    <text evidence="2">The sequence shown here is derived from an EMBL/GenBank/DDBJ whole genome shotgun (WGS) entry which is preliminary data.</text>
</comment>
<name>A0A402A0A2_9CHLR</name>
<keyword evidence="3" id="KW-1185">Reference proteome</keyword>
<evidence type="ECO:0000313" key="3">
    <source>
        <dbReference type="Proteomes" id="UP000287352"/>
    </source>
</evidence>
<dbReference type="EMBL" id="BIFR01000001">
    <property type="protein sequence ID" value="GCE12578.1"/>
    <property type="molecule type" value="Genomic_DNA"/>
</dbReference>
<dbReference type="InterPro" id="IPR002711">
    <property type="entry name" value="HNH"/>
</dbReference>
<dbReference type="SMART" id="SM00507">
    <property type="entry name" value="HNHc"/>
    <property type="match status" value="1"/>
</dbReference>
<dbReference type="GO" id="GO:0003676">
    <property type="term" value="F:nucleic acid binding"/>
    <property type="evidence" value="ECO:0007669"/>
    <property type="project" value="InterPro"/>
</dbReference>
<dbReference type="Gene3D" id="1.10.30.50">
    <property type="match status" value="1"/>
</dbReference>
<dbReference type="Pfam" id="PF14239">
    <property type="entry name" value="RRXRR"/>
    <property type="match status" value="1"/>
</dbReference>
<dbReference type="GO" id="GO:0008270">
    <property type="term" value="F:zinc ion binding"/>
    <property type="evidence" value="ECO:0007669"/>
    <property type="project" value="InterPro"/>
</dbReference>
<reference evidence="3" key="1">
    <citation type="submission" date="2018-12" db="EMBL/GenBank/DDBJ databases">
        <title>Tengunoibacter tsumagoiensis gen. nov., sp. nov., Dictyobacter kobayashii sp. nov., D. alpinus sp. nov., and D. joshuensis sp. nov. and description of Dictyobacteraceae fam. nov. within the order Ktedonobacterales isolated from Tengu-no-mugimeshi.</title>
        <authorList>
            <person name="Wang C.M."/>
            <person name="Zheng Y."/>
            <person name="Sakai Y."/>
            <person name="Toyoda A."/>
            <person name="Minakuchi Y."/>
            <person name="Abe K."/>
            <person name="Yokota A."/>
            <person name="Yabe S."/>
        </authorList>
    </citation>
    <scope>NUCLEOTIDE SEQUENCE [LARGE SCALE GENOMIC DNA]</scope>
    <source>
        <strain evidence="3">Uno3</strain>
    </source>
</reference>
<evidence type="ECO:0000313" key="2">
    <source>
        <dbReference type="EMBL" id="GCE12578.1"/>
    </source>
</evidence>
<protein>
    <recommendedName>
        <fullName evidence="1">HNH nuclease domain-containing protein</fullName>
    </recommendedName>
</protein>
<dbReference type="InterPro" id="IPR025938">
    <property type="entry name" value="RRXRR_dom"/>
</dbReference>